<evidence type="ECO:0000313" key="3">
    <source>
        <dbReference type="EnsemblMetazoa" id="G19487.1:cds"/>
    </source>
</evidence>
<keyword evidence="2" id="KW-1133">Transmembrane helix</keyword>
<accession>A0A8W8JHZ8</accession>
<keyword evidence="2" id="KW-0812">Transmembrane</keyword>
<feature type="compositionally biased region" description="Basic and acidic residues" evidence="1">
    <location>
        <begin position="203"/>
        <end position="234"/>
    </location>
</feature>
<evidence type="ECO:0000313" key="4">
    <source>
        <dbReference type="Proteomes" id="UP000005408"/>
    </source>
</evidence>
<evidence type="ECO:0000256" key="1">
    <source>
        <dbReference type="SAM" id="MobiDB-lite"/>
    </source>
</evidence>
<reference evidence="3" key="1">
    <citation type="submission" date="2022-08" db="UniProtKB">
        <authorList>
            <consortium name="EnsemblMetazoa"/>
        </authorList>
    </citation>
    <scope>IDENTIFICATION</scope>
    <source>
        <strain evidence="3">05x7-T-G4-1.051#20</strain>
    </source>
</reference>
<keyword evidence="4" id="KW-1185">Reference proteome</keyword>
<feature type="region of interest" description="Disordered" evidence="1">
    <location>
        <begin position="201"/>
        <end position="273"/>
    </location>
</feature>
<dbReference type="EnsemblMetazoa" id="G19487.1">
    <property type="protein sequence ID" value="G19487.1:cds"/>
    <property type="gene ID" value="G19487"/>
</dbReference>
<sequence>MASINVCPKDQDKVQMAAKRLRCNKDIHGNNQYMCVPNKNKTSLVEFCYDGIMGLEDKGNCLEALSRKEVSRHNCTSFSSGCPNDKFLKSNVFKYPECQSINTKHRCYVSDPSCPPQKPDEQTSSLNTYVAIPLSLGAFLIITVSAAIALYWFCRRKRSKAATPKGTQKPQKQDIKAPYGYQLVNRDGDVKNEDEMAQAGYQPHDRDADVKNEDEKAQAGYQPDDRDADVKNEDEMAQAGKGNAGYQPDDRDADVKNEDEKAQAENRRKFEKP</sequence>
<dbReference type="Proteomes" id="UP000005408">
    <property type="component" value="Unassembled WGS sequence"/>
</dbReference>
<proteinExistence type="predicted"/>
<protein>
    <submittedName>
        <fullName evidence="3">Uncharacterized protein</fullName>
    </submittedName>
</protein>
<keyword evidence="2" id="KW-0472">Membrane</keyword>
<organism evidence="3 4">
    <name type="scientific">Magallana gigas</name>
    <name type="common">Pacific oyster</name>
    <name type="synonym">Crassostrea gigas</name>
    <dbReference type="NCBI Taxonomy" id="29159"/>
    <lineage>
        <taxon>Eukaryota</taxon>
        <taxon>Metazoa</taxon>
        <taxon>Spiralia</taxon>
        <taxon>Lophotrochozoa</taxon>
        <taxon>Mollusca</taxon>
        <taxon>Bivalvia</taxon>
        <taxon>Autobranchia</taxon>
        <taxon>Pteriomorphia</taxon>
        <taxon>Ostreida</taxon>
        <taxon>Ostreoidea</taxon>
        <taxon>Ostreidae</taxon>
        <taxon>Magallana</taxon>
    </lineage>
</organism>
<name>A0A8W8JHZ8_MAGGI</name>
<feature type="transmembrane region" description="Helical" evidence="2">
    <location>
        <begin position="129"/>
        <end position="153"/>
    </location>
</feature>
<evidence type="ECO:0000256" key="2">
    <source>
        <dbReference type="SAM" id="Phobius"/>
    </source>
</evidence>
<dbReference type="AlphaFoldDB" id="A0A8W8JHZ8"/>
<feature type="compositionally biased region" description="Basic and acidic residues" evidence="1">
    <location>
        <begin position="248"/>
        <end position="273"/>
    </location>
</feature>